<dbReference type="PANTHER" id="PTHR33198:SF19">
    <property type="entry name" value="CCHC-TYPE DOMAIN-CONTAINING PROTEIN"/>
    <property type="match status" value="1"/>
</dbReference>
<evidence type="ECO:0008006" key="3">
    <source>
        <dbReference type="Google" id="ProtNLM"/>
    </source>
</evidence>
<proteinExistence type="predicted"/>
<dbReference type="OrthoDB" id="6380665at2759"/>
<evidence type="ECO:0000313" key="2">
    <source>
        <dbReference type="Proteomes" id="UP000324222"/>
    </source>
</evidence>
<evidence type="ECO:0000313" key="1">
    <source>
        <dbReference type="EMBL" id="MPC65985.1"/>
    </source>
</evidence>
<keyword evidence="2" id="KW-1185">Reference proteome</keyword>
<protein>
    <recommendedName>
        <fullName evidence="3">Tick transposon</fullName>
    </recommendedName>
</protein>
<sequence>MPVYGQLEKFQVGQDWAQYVAVLKNYLRANSVTDAVKQRQILLASVGMETYQLMCTLLAPDSPESKSFEELVIAARYKFYTLSRKEGESIADFVVNLRRAAQDCKFEDLSEYLRDRFIVAVGDKMIQTKLLSMADEVSFNEALQALLAMESEELHASNIQAAQEAVKVPAVNKITTAPRGPCFGCGGDHLRRSVNIRTRSAAPVAGQDSSVECVAPLTVLGPPSSLPGGRTTRGIKPIALPM</sequence>
<name>A0A5B7H8G1_PORTR</name>
<reference evidence="1 2" key="1">
    <citation type="submission" date="2019-05" db="EMBL/GenBank/DDBJ databases">
        <title>Another draft genome of Portunus trituberculatus and its Hox gene families provides insights of decapod evolution.</title>
        <authorList>
            <person name="Jeong J.-H."/>
            <person name="Song I."/>
            <person name="Kim S."/>
            <person name="Choi T."/>
            <person name="Kim D."/>
            <person name="Ryu S."/>
            <person name="Kim W."/>
        </authorList>
    </citation>
    <scope>NUCLEOTIDE SEQUENCE [LARGE SCALE GENOMIC DNA]</scope>
    <source>
        <tissue evidence="1">Muscle</tissue>
    </source>
</reference>
<dbReference type="Proteomes" id="UP000324222">
    <property type="component" value="Unassembled WGS sequence"/>
</dbReference>
<organism evidence="1 2">
    <name type="scientific">Portunus trituberculatus</name>
    <name type="common">Swimming crab</name>
    <name type="synonym">Neptunus trituberculatus</name>
    <dbReference type="NCBI Taxonomy" id="210409"/>
    <lineage>
        <taxon>Eukaryota</taxon>
        <taxon>Metazoa</taxon>
        <taxon>Ecdysozoa</taxon>
        <taxon>Arthropoda</taxon>
        <taxon>Crustacea</taxon>
        <taxon>Multicrustacea</taxon>
        <taxon>Malacostraca</taxon>
        <taxon>Eumalacostraca</taxon>
        <taxon>Eucarida</taxon>
        <taxon>Decapoda</taxon>
        <taxon>Pleocyemata</taxon>
        <taxon>Brachyura</taxon>
        <taxon>Eubrachyura</taxon>
        <taxon>Portunoidea</taxon>
        <taxon>Portunidae</taxon>
        <taxon>Portuninae</taxon>
        <taxon>Portunus</taxon>
    </lineage>
</organism>
<dbReference type="PANTHER" id="PTHR33198">
    <property type="entry name" value="ANK_REP_REGION DOMAIN-CONTAINING PROTEIN-RELATED"/>
    <property type="match status" value="1"/>
</dbReference>
<comment type="caution">
    <text evidence="1">The sequence shown here is derived from an EMBL/GenBank/DDBJ whole genome shotgun (WGS) entry which is preliminary data.</text>
</comment>
<dbReference type="EMBL" id="VSRR010024122">
    <property type="protein sequence ID" value="MPC65985.1"/>
    <property type="molecule type" value="Genomic_DNA"/>
</dbReference>
<dbReference type="AlphaFoldDB" id="A0A5B7H8G1"/>
<accession>A0A5B7H8G1</accession>
<gene>
    <name evidence="1" type="ORF">E2C01_060128</name>
</gene>